<protein>
    <submittedName>
        <fullName evidence="1">Uncharacterized protein</fullName>
    </submittedName>
</protein>
<evidence type="ECO:0000313" key="2">
    <source>
        <dbReference type="Proteomes" id="UP000324222"/>
    </source>
</evidence>
<dbReference type="AlphaFoldDB" id="A0A5B7F5V7"/>
<dbReference type="EMBL" id="VSRR010004753">
    <property type="protein sequence ID" value="MPC40609.1"/>
    <property type="molecule type" value="Genomic_DNA"/>
</dbReference>
<proteinExistence type="predicted"/>
<organism evidence="1 2">
    <name type="scientific">Portunus trituberculatus</name>
    <name type="common">Swimming crab</name>
    <name type="synonym">Neptunus trituberculatus</name>
    <dbReference type="NCBI Taxonomy" id="210409"/>
    <lineage>
        <taxon>Eukaryota</taxon>
        <taxon>Metazoa</taxon>
        <taxon>Ecdysozoa</taxon>
        <taxon>Arthropoda</taxon>
        <taxon>Crustacea</taxon>
        <taxon>Multicrustacea</taxon>
        <taxon>Malacostraca</taxon>
        <taxon>Eumalacostraca</taxon>
        <taxon>Eucarida</taxon>
        <taxon>Decapoda</taxon>
        <taxon>Pleocyemata</taxon>
        <taxon>Brachyura</taxon>
        <taxon>Eubrachyura</taxon>
        <taxon>Portunoidea</taxon>
        <taxon>Portunidae</taxon>
        <taxon>Portuninae</taxon>
        <taxon>Portunus</taxon>
    </lineage>
</organism>
<accession>A0A5B7F5V7</accession>
<sequence length="116" mass="12892">MEEFMGVGGNRSDICRAALSKAFSLSTRASAKGCSCSRKAEMPPTKPTAFLRIVAVLRQQAEFMVQSFIWGSSDSTFSLYCFYVTFLNIYDHRKCLRGPNSPASAQHLPLATRKFP</sequence>
<keyword evidence="2" id="KW-1185">Reference proteome</keyword>
<gene>
    <name evidence="1" type="ORF">E2C01_034171</name>
</gene>
<dbReference type="Proteomes" id="UP000324222">
    <property type="component" value="Unassembled WGS sequence"/>
</dbReference>
<reference evidence="1 2" key="1">
    <citation type="submission" date="2019-05" db="EMBL/GenBank/DDBJ databases">
        <title>Another draft genome of Portunus trituberculatus and its Hox gene families provides insights of decapod evolution.</title>
        <authorList>
            <person name="Jeong J.-H."/>
            <person name="Song I."/>
            <person name="Kim S."/>
            <person name="Choi T."/>
            <person name="Kim D."/>
            <person name="Ryu S."/>
            <person name="Kim W."/>
        </authorList>
    </citation>
    <scope>NUCLEOTIDE SEQUENCE [LARGE SCALE GENOMIC DNA]</scope>
    <source>
        <tissue evidence="1">Muscle</tissue>
    </source>
</reference>
<name>A0A5B7F5V7_PORTR</name>
<evidence type="ECO:0000313" key="1">
    <source>
        <dbReference type="EMBL" id="MPC40609.1"/>
    </source>
</evidence>
<comment type="caution">
    <text evidence="1">The sequence shown here is derived from an EMBL/GenBank/DDBJ whole genome shotgun (WGS) entry which is preliminary data.</text>
</comment>